<dbReference type="SMART" id="SM00721">
    <property type="entry name" value="BAR"/>
    <property type="match status" value="1"/>
</dbReference>
<evidence type="ECO:0000256" key="1">
    <source>
        <dbReference type="ARBA" id="ARBA00022658"/>
    </source>
</evidence>
<dbReference type="GO" id="GO:0032955">
    <property type="term" value="P:regulation of division septum assembly"/>
    <property type="evidence" value="ECO:0007669"/>
    <property type="project" value="TreeGrafter"/>
</dbReference>
<keyword evidence="1" id="KW-0344">Guanine-nucleotide releasing factor</keyword>
<feature type="compositionally biased region" description="Low complexity" evidence="2">
    <location>
        <begin position="656"/>
        <end position="665"/>
    </location>
</feature>
<dbReference type="InterPro" id="IPR000219">
    <property type="entry name" value="DH_dom"/>
</dbReference>
<feature type="compositionally biased region" description="Polar residues" evidence="2">
    <location>
        <begin position="1192"/>
        <end position="1205"/>
    </location>
</feature>
<feature type="compositionally biased region" description="Low complexity" evidence="2">
    <location>
        <begin position="1699"/>
        <end position="1709"/>
    </location>
</feature>
<feature type="region of interest" description="Disordered" evidence="2">
    <location>
        <begin position="1616"/>
        <end position="1655"/>
    </location>
</feature>
<feature type="compositionally biased region" description="Low complexity" evidence="2">
    <location>
        <begin position="281"/>
        <end position="292"/>
    </location>
</feature>
<evidence type="ECO:0000259" key="3">
    <source>
        <dbReference type="SMART" id="SM00325"/>
    </source>
</evidence>
<dbReference type="SUPFAM" id="SSF48065">
    <property type="entry name" value="DBL homology domain (DH-domain)"/>
    <property type="match status" value="1"/>
</dbReference>
<keyword evidence="6" id="KW-1185">Reference proteome</keyword>
<feature type="compositionally biased region" description="Polar residues" evidence="2">
    <location>
        <begin position="1039"/>
        <end position="1048"/>
    </location>
</feature>
<dbReference type="PANTHER" id="PTHR22834:SF20">
    <property type="entry name" value="SH3 DOMAIN-CONTAINING PROTEIN"/>
    <property type="match status" value="1"/>
</dbReference>
<evidence type="ECO:0000256" key="2">
    <source>
        <dbReference type="SAM" id="MobiDB-lite"/>
    </source>
</evidence>
<feature type="compositionally biased region" description="Polar residues" evidence="2">
    <location>
        <begin position="119"/>
        <end position="131"/>
    </location>
</feature>
<feature type="region of interest" description="Disordered" evidence="2">
    <location>
        <begin position="263"/>
        <end position="456"/>
    </location>
</feature>
<feature type="compositionally biased region" description="Polar residues" evidence="2">
    <location>
        <begin position="293"/>
        <end position="316"/>
    </location>
</feature>
<feature type="compositionally biased region" description="Basic and acidic residues" evidence="2">
    <location>
        <begin position="1180"/>
        <end position="1191"/>
    </location>
</feature>
<organism evidence="5 6">
    <name type="scientific">Acrodontium crateriforme</name>
    <dbReference type="NCBI Taxonomy" id="150365"/>
    <lineage>
        <taxon>Eukaryota</taxon>
        <taxon>Fungi</taxon>
        <taxon>Dikarya</taxon>
        <taxon>Ascomycota</taxon>
        <taxon>Pezizomycotina</taxon>
        <taxon>Dothideomycetes</taxon>
        <taxon>Dothideomycetidae</taxon>
        <taxon>Mycosphaerellales</taxon>
        <taxon>Teratosphaeriaceae</taxon>
        <taxon>Acrodontium</taxon>
    </lineage>
</organism>
<reference evidence="5 6" key="1">
    <citation type="submission" date="2023-11" db="EMBL/GenBank/DDBJ databases">
        <title>An acidophilic fungus is an integral part of prey digestion in a carnivorous sundew plant.</title>
        <authorList>
            <person name="Tsai I.J."/>
        </authorList>
    </citation>
    <scope>NUCLEOTIDE SEQUENCE [LARGE SCALE GENOMIC DNA]</scope>
    <source>
        <strain evidence="5">169a</strain>
    </source>
</reference>
<dbReference type="PANTHER" id="PTHR22834">
    <property type="entry name" value="NUCLEAR FUSION PROTEIN FUS2"/>
    <property type="match status" value="1"/>
</dbReference>
<feature type="region of interest" description="Disordered" evidence="2">
    <location>
        <begin position="917"/>
        <end position="938"/>
    </location>
</feature>
<protein>
    <recommendedName>
        <fullName evidence="7">DH domain-containing protein</fullName>
    </recommendedName>
</protein>
<dbReference type="FunFam" id="1.20.900.10:FF:000053">
    <property type="entry name" value="Rho guanyl nucleotide exchange factor, putative"/>
    <property type="match status" value="1"/>
</dbReference>
<proteinExistence type="predicted"/>
<dbReference type="GO" id="GO:0031991">
    <property type="term" value="P:regulation of actomyosin contractile ring contraction"/>
    <property type="evidence" value="ECO:0007669"/>
    <property type="project" value="TreeGrafter"/>
</dbReference>
<feature type="domain" description="BAR" evidence="4">
    <location>
        <begin position="1350"/>
        <end position="1568"/>
    </location>
</feature>
<dbReference type="CDD" id="cd00160">
    <property type="entry name" value="RhoGEF"/>
    <property type="match status" value="1"/>
</dbReference>
<feature type="compositionally biased region" description="Polar residues" evidence="2">
    <location>
        <begin position="498"/>
        <end position="516"/>
    </location>
</feature>
<dbReference type="EMBL" id="CP138584">
    <property type="protein sequence ID" value="WPH01143.1"/>
    <property type="molecule type" value="Genomic_DNA"/>
</dbReference>
<feature type="compositionally biased region" description="Polar residues" evidence="2">
    <location>
        <begin position="1009"/>
        <end position="1019"/>
    </location>
</feature>
<feature type="compositionally biased region" description="Basic and acidic residues" evidence="2">
    <location>
        <begin position="545"/>
        <end position="555"/>
    </location>
</feature>
<name>A0AAQ3M4K8_9PEZI</name>
<feature type="region of interest" description="Disordered" evidence="2">
    <location>
        <begin position="1765"/>
        <end position="1787"/>
    </location>
</feature>
<dbReference type="SUPFAM" id="SSF103657">
    <property type="entry name" value="BAR/IMD domain-like"/>
    <property type="match status" value="1"/>
</dbReference>
<feature type="domain" description="DH" evidence="3">
    <location>
        <begin position="1105"/>
        <end position="1326"/>
    </location>
</feature>
<dbReference type="Gene3D" id="1.20.1270.60">
    <property type="entry name" value="Arfaptin homology (AH) domain/BAR domain"/>
    <property type="match status" value="1"/>
</dbReference>
<dbReference type="Proteomes" id="UP001303373">
    <property type="component" value="Chromosome 5"/>
</dbReference>
<feature type="region of interest" description="Disordered" evidence="2">
    <location>
        <begin position="20"/>
        <end position="83"/>
    </location>
</feature>
<sequence length="1860" mass="205485">MSASINGPLAYPFELYPPFSGSNSPSYDTPSPLPEQLHSLHNLPATVASRSMSTSPPARTQARASSGPQLNNARSHPVLAQRPPGSVMNIATMFDQSAGAEAAQAIDANSGPKPDARSRSGSVMSNASARQGQRRRPSHVRSSDRFLETMASNGSQGPNMCEKRRDYTHSPKDSRPSTRQANAASKPLFGEITPDGSFLGDYSVPGYEMSSYEIGQDGSNSYYTHGRRQSESSALIEYGRYPSQQDPSSSAIVLDANQILKHKRSRSDMDPYRPQQPPSLPNLLIPNTILNPVSQKQSQGSRVASPTTRIPVSNQRYKSDDDLHLRSTSTLSKSPARNRNQTQKSPTRRKPIPGKENAVPGAGRKSRYQPPSALNLPSSHMLSAKIVAPPPKTSPPLRSSRPRQPVSSATTSASRARAAQRFQGANSVDSRRPSEQWLGKPYDGHKERSRRKIPELSQVDFAERRARIQHAINKNLDRSRSQESRKSSRQRSFERGAPNQNAVEDSTTSPTGQRSANVITEDMNTIAEQHCAEDEEINNAGNNIADKRPEQRSDEPQALTRNTGFDDVESPILGKFGDQTVSDLNTSTDESLPLLSAAIYYAHSLAQTKTPSVHVEAAEETEAEKSRRSSLLENVMRMRQRSPSDASRSGTEFADESGSASAAEDSPSDIEGRWGLSRGPNGDQGSIKIMLDDAPSFHTGGEHRPSEHILQASESARHANTTGPNHLDFTHTIEAESPIDMNEASETRVATDTPQLEMSHEETLKPVSFNSSLSFMATSESLARNEDVSRMLDQYQSADNHEPDNLRHMQHHMSDSKHNASQDEPNDERMQDFLDGVVDPQTPHRSLQFGQYQAPLVTPDTPPDAAIVMGTALVYSTNASLDDLPTLAQSEEDFAAKVKKADEEWDRRQQDSADVLRASHANGPTPPPKDFGYTPRSSVSHGIDFSASIADGLRMPTDDNSKTAGNDVESTQSDEKATSIQHSHPPPDHAPPLPPFLQGLNVIRRPLESNDNPRAISTYSERESGEMSPRLRKNLWGPTDSSRPSMDSQRIPGIPPVPGSLSMSSLPALSTRTSSVDTGGDSTSKLTKTSSATPEQKRLSKRRHIIKELLDTENTYHQDLKIIEDIYKATVADLVSADDKKTLFGNCDEIERFSLRFYDELRKAVSSVYIPPKQMRWLNKRESQSTTHSDHTGQASFGASSTVNDTLDDAKDRTTTVGQIFLNNLQQMDQVYGIYLKNHDAANQRLSALKHTTPVKCWLDECHNNASDITSAWDLDSLLVKPTQRVSKYPMLLQQLLETTPPDHPDHEALKAAAKDTVNMLTRINDAKKRADIVDQIINRKTKDTDVRSGIAKAFGRRTDKLKERVGIAEAYQDKEFDDLVHRFGGHYIRLQICMRDVQDYLQRIDKSMEQINNCASALELFTDVNPSSLPEIESKWRRYGQAIREIVAVAFPDHKTAVQKRVIDPMITCIKLHQGPQNAINQRKKRILDFAKCQAIEKRGEKPDKKTLEASEMYIALNEHLKLELPKLYSLTASLVQSCLTCFLDIQLTWYNVWERKLRPTIDAIDIPASIQHIEPAFKPDYDLVKDKLTELGICNGSLLADSANFLVSTTTLTGDSDQSFGRPPSISENSKRTRSVGSESSPNLSMTLNNKRNSGYCPPAVDLPLFLGTEGGRIRSNSSYSNRGTPSQTPNSGMLATPPSWSSSTTPNNGYASSRPETATSVVQQSPYQAQRANSDNNFRTSRPSSSTNYAANLQDNQRFSGIFNSALPTGTPESTVPPSPKGAPDDTPVMFVCASLFEFSIDKTRREAGYPYLTYVQGEVFDVVAQKGELWLAKNQDDATNSLGWIWEQHFVILSGE</sequence>
<feature type="compositionally biased region" description="Polar residues" evidence="2">
    <location>
        <begin position="962"/>
        <end position="971"/>
    </location>
</feature>
<evidence type="ECO:0000313" key="5">
    <source>
        <dbReference type="EMBL" id="WPH01143.1"/>
    </source>
</evidence>
<dbReference type="GO" id="GO:0005737">
    <property type="term" value="C:cytoplasm"/>
    <property type="evidence" value="ECO:0007669"/>
    <property type="project" value="InterPro"/>
</dbReference>
<feature type="compositionally biased region" description="Basic and acidic residues" evidence="2">
    <location>
        <begin position="161"/>
        <end position="176"/>
    </location>
</feature>
<feature type="region of interest" description="Disordered" evidence="2">
    <location>
        <begin position="613"/>
        <end position="688"/>
    </location>
</feature>
<dbReference type="Pfam" id="PF03114">
    <property type="entry name" value="BAR"/>
    <property type="match status" value="1"/>
</dbReference>
<feature type="compositionally biased region" description="Low complexity" evidence="2">
    <location>
        <begin position="395"/>
        <end position="419"/>
    </location>
</feature>
<feature type="compositionally biased region" description="Polar residues" evidence="2">
    <location>
        <begin position="326"/>
        <end position="345"/>
    </location>
</feature>
<feature type="region of interest" description="Disordered" evidence="2">
    <location>
        <begin position="472"/>
        <end position="516"/>
    </location>
</feature>
<dbReference type="InterPro" id="IPR035899">
    <property type="entry name" value="DBL_dom_sf"/>
</dbReference>
<feature type="compositionally biased region" description="Low complexity" evidence="2">
    <location>
        <begin position="1070"/>
        <end position="1093"/>
    </location>
</feature>
<evidence type="ECO:0008006" key="7">
    <source>
        <dbReference type="Google" id="ProtNLM"/>
    </source>
</evidence>
<feature type="compositionally biased region" description="Polar residues" evidence="2">
    <location>
        <begin position="1677"/>
        <end position="1696"/>
    </location>
</feature>
<dbReference type="CDD" id="cd07589">
    <property type="entry name" value="BAR_DNMBP"/>
    <property type="match status" value="1"/>
</dbReference>
<dbReference type="InterPro" id="IPR027267">
    <property type="entry name" value="AH/BAR_dom_sf"/>
</dbReference>
<dbReference type="InterPro" id="IPR004148">
    <property type="entry name" value="BAR_dom"/>
</dbReference>
<dbReference type="GO" id="GO:0005085">
    <property type="term" value="F:guanyl-nucleotide exchange factor activity"/>
    <property type="evidence" value="ECO:0007669"/>
    <property type="project" value="UniProtKB-KW"/>
</dbReference>
<dbReference type="InterPro" id="IPR051492">
    <property type="entry name" value="Dynamin-Rho_GEF"/>
</dbReference>
<feature type="region of interest" description="Disordered" evidence="2">
    <location>
        <begin position="951"/>
        <end position="1099"/>
    </location>
</feature>
<feature type="region of interest" description="Disordered" evidence="2">
    <location>
        <begin position="1676"/>
        <end position="1752"/>
    </location>
</feature>
<feature type="compositionally biased region" description="Basic and acidic residues" evidence="2">
    <location>
        <begin position="475"/>
        <end position="494"/>
    </location>
</feature>
<feature type="compositionally biased region" description="Polar residues" evidence="2">
    <location>
        <begin position="1637"/>
        <end position="1655"/>
    </location>
</feature>
<accession>A0AAQ3M4K8</accession>
<dbReference type="Gene3D" id="1.20.900.10">
    <property type="entry name" value="Dbl homology (DH) domain"/>
    <property type="match status" value="1"/>
</dbReference>
<feature type="compositionally biased region" description="Polar residues" evidence="2">
    <location>
        <begin position="20"/>
        <end position="29"/>
    </location>
</feature>
<dbReference type="Pfam" id="PF00621">
    <property type="entry name" value="RhoGEF"/>
    <property type="match status" value="1"/>
</dbReference>
<feature type="region of interest" description="Disordered" evidence="2">
    <location>
        <begin position="1180"/>
        <end position="1205"/>
    </location>
</feature>
<gene>
    <name evidence="5" type="ORF">R9X50_00397800</name>
</gene>
<feature type="region of interest" description="Disordered" evidence="2">
    <location>
        <begin position="542"/>
        <end position="580"/>
    </location>
</feature>
<feature type="region of interest" description="Disordered" evidence="2">
    <location>
        <begin position="101"/>
        <end position="195"/>
    </location>
</feature>
<evidence type="ECO:0000313" key="6">
    <source>
        <dbReference type="Proteomes" id="UP001303373"/>
    </source>
</evidence>
<feature type="compositionally biased region" description="Polar residues" evidence="2">
    <location>
        <begin position="1710"/>
        <end position="1752"/>
    </location>
</feature>
<feature type="compositionally biased region" description="Polar residues" evidence="2">
    <location>
        <begin position="641"/>
        <end position="650"/>
    </location>
</feature>
<feature type="region of interest" description="Disordered" evidence="2">
    <location>
        <begin position="799"/>
        <end position="827"/>
    </location>
</feature>
<evidence type="ECO:0000259" key="4">
    <source>
        <dbReference type="SMART" id="SM00721"/>
    </source>
</evidence>
<feature type="compositionally biased region" description="Polar residues" evidence="2">
    <location>
        <begin position="1765"/>
        <end position="1777"/>
    </location>
</feature>
<feature type="compositionally biased region" description="Polar residues" evidence="2">
    <location>
        <begin position="48"/>
        <end position="74"/>
    </location>
</feature>
<dbReference type="SMART" id="SM00325">
    <property type="entry name" value="RhoGEF"/>
    <property type="match status" value="1"/>
</dbReference>